<evidence type="ECO:0000313" key="3">
    <source>
        <dbReference type="EMBL" id="GGD08688.1"/>
    </source>
</evidence>
<organism evidence="4 5">
    <name type="scientific">Nocardioides daphniae</name>
    <dbReference type="NCBI Taxonomy" id="402297"/>
    <lineage>
        <taxon>Bacteria</taxon>
        <taxon>Bacillati</taxon>
        <taxon>Actinomycetota</taxon>
        <taxon>Actinomycetes</taxon>
        <taxon>Propionibacteriales</taxon>
        <taxon>Nocardioidaceae</taxon>
        <taxon>Nocardioides</taxon>
    </lineage>
</organism>
<evidence type="ECO:0000313" key="4">
    <source>
        <dbReference type="EMBL" id="QCC76243.1"/>
    </source>
</evidence>
<keyword evidence="1" id="KW-1133">Transmembrane helix</keyword>
<dbReference type="Proteomes" id="UP000630594">
    <property type="component" value="Unassembled WGS sequence"/>
</dbReference>
<name>A0A4P7U7S9_9ACTN</name>
<dbReference type="RefSeq" id="WP_135831292.1">
    <property type="nucleotide sequence ID" value="NZ_BMCK01000001.1"/>
</dbReference>
<sequence>MGLGLGIVLIVLGLIFGLGVVNIPGLDDYVATETLGWILVAAGVLSIVLGLIMNKQRGETRHVEEHHVDNRRDVV</sequence>
<dbReference type="KEGG" id="ndp:E2C04_01725"/>
<reference evidence="4 5" key="1">
    <citation type="journal article" date="2008" name="Int. J. Syst. Evol. Microbiol.">
        <title>Nocardioides daphniae sp. nov., isolated from Daphnia cucullata (Crustacea: Cladocera).</title>
        <authorList>
            <person name="Toth E.M."/>
            <person name="Keki Z."/>
            <person name="Homonnay Z.G."/>
            <person name="Borsodi A.K."/>
            <person name="Marialigeti K."/>
            <person name="Schumann P."/>
        </authorList>
    </citation>
    <scope>NUCLEOTIDE SEQUENCE [LARGE SCALE GENOMIC DNA]</scope>
    <source>
        <strain evidence="4 5">JCM 16608</strain>
    </source>
</reference>
<protein>
    <recommendedName>
        <fullName evidence="2">DUF6458 domain-containing protein</fullName>
    </recommendedName>
</protein>
<keyword evidence="1" id="KW-0812">Transmembrane</keyword>
<reference evidence="3" key="2">
    <citation type="journal article" date="2014" name="Int. J. Syst. Evol. Microbiol.">
        <title>Complete genome of a new Firmicutes species belonging to the dominant human colonic microbiota ('Ruminococcus bicirculans') reveals two chromosomes and a selective capacity to utilize plant glucans.</title>
        <authorList>
            <consortium name="NISC Comparative Sequencing Program"/>
            <person name="Wegmann U."/>
            <person name="Louis P."/>
            <person name="Goesmann A."/>
            <person name="Henrissat B."/>
            <person name="Duncan S.H."/>
            <person name="Flint H.J."/>
        </authorList>
    </citation>
    <scope>NUCLEOTIDE SEQUENCE</scope>
    <source>
        <strain evidence="3">CCM 7403</strain>
    </source>
</reference>
<reference evidence="3" key="5">
    <citation type="submission" date="2024-05" db="EMBL/GenBank/DDBJ databases">
        <authorList>
            <person name="Sun Q."/>
            <person name="Sedlacek I."/>
        </authorList>
    </citation>
    <scope>NUCLEOTIDE SEQUENCE</scope>
    <source>
        <strain evidence="3">CCM 7403</strain>
    </source>
</reference>
<reference evidence="6" key="3">
    <citation type="journal article" date="2019" name="Int. J. Syst. Evol. Microbiol.">
        <title>The Global Catalogue of Microorganisms (GCM) 10K type strain sequencing project: providing services to taxonomists for standard genome sequencing and annotation.</title>
        <authorList>
            <consortium name="The Broad Institute Genomics Platform"/>
            <consortium name="The Broad Institute Genome Sequencing Center for Infectious Disease"/>
            <person name="Wu L."/>
            <person name="Ma J."/>
        </authorList>
    </citation>
    <scope>NUCLEOTIDE SEQUENCE [LARGE SCALE GENOMIC DNA]</scope>
    <source>
        <strain evidence="6">CCM 7403</strain>
    </source>
</reference>
<keyword evidence="1" id="KW-0472">Membrane</keyword>
<evidence type="ECO:0000259" key="2">
    <source>
        <dbReference type="Pfam" id="PF20059"/>
    </source>
</evidence>
<feature type="domain" description="DUF6458" evidence="2">
    <location>
        <begin position="1"/>
        <end position="72"/>
    </location>
</feature>
<proteinExistence type="predicted"/>
<evidence type="ECO:0000256" key="1">
    <source>
        <dbReference type="SAM" id="Phobius"/>
    </source>
</evidence>
<evidence type="ECO:0000313" key="6">
    <source>
        <dbReference type="Proteomes" id="UP000630594"/>
    </source>
</evidence>
<keyword evidence="6" id="KW-1185">Reference proteome</keyword>
<evidence type="ECO:0000313" key="5">
    <source>
        <dbReference type="Proteomes" id="UP000297025"/>
    </source>
</evidence>
<reference evidence="4" key="4">
    <citation type="submission" date="2019-03" db="EMBL/GenBank/DDBJ databases">
        <authorList>
            <person name="Huang Y."/>
        </authorList>
    </citation>
    <scope>NUCLEOTIDE SEQUENCE</scope>
    <source>
        <strain evidence="4">JCM 16608</strain>
    </source>
</reference>
<dbReference type="EMBL" id="BMCK01000001">
    <property type="protein sequence ID" value="GGD08688.1"/>
    <property type="molecule type" value="Genomic_DNA"/>
</dbReference>
<dbReference type="Proteomes" id="UP000297025">
    <property type="component" value="Chromosome"/>
</dbReference>
<dbReference type="Pfam" id="PF20059">
    <property type="entry name" value="DUF6458"/>
    <property type="match status" value="1"/>
</dbReference>
<dbReference type="EMBL" id="CP038462">
    <property type="protein sequence ID" value="QCC76243.1"/>
    <property type="molecule type" value="Genomic_DNA"/>
</dbReference>
<dbReference type="InterPro" id="IPR045597">
    <property type="entry name" value="DUF6458"/>
</dbReference>
<accession>A0A4P7U7S9</accession>
<gene>
    <name evidence="4" type="ORF">E2C04_01725</name>
    <name evidence="3" type="ORF">GCM10007231_04410</name>
</gene>
<feature type="transmembrane region" description="Helical" evidence="1">
    <location>
        <begin position="35"/>
        <end position="53"/>
    </location>
</feature>
<dbReference type="AlphaFoldDB" id="A0A4P7U7S9"/>
<dbReference type="OrthoDB" id="3789827at2"/>